<evidence type="ECO:0000256" key="10">
    <source>
        <dbReference type="ARBA" id="ARBA00047785"/>
    </source>
</evidence>
<evidence type="ECO:0000313" key="11">
    <source>
        <dbReference type="EMBL" id="MDU9003806.1"/>
    </source>
</evidence>
<proteinExistence type="inferred from homology"/>
<evidence type="ECO:0000256" key="7">
    <source>
        <dbReference type="ARBA" id="ARBA00039058"/>
    </source>
</evidence>
<keyword evidence="3 11" id="KW-0808">Transferase</keyword>
<keyword evidence="12" id="KW-1185">Reference proteome</keyword>
<accession>A0ABU3VCB3</accession>
<dbReference type="Gene3D" id="3.40.630.30">
    <property type="match status" value="1"/>
</dbReference>
<comment type="function">
    <text evidence="9">Catalyzes the first step in the biosynthesis of ornithine lipids, which are phosphorus-free membrane lipids. Catalyzes the 3-hydroxyacyl-acyl carrier protein-dependent acylation of ornithine to form lyso-ornithine lipid (LOL).</text>
</comment>
<evidence type="ECO:0000256" key="9">
    <source>
        <dbReference type="ARBA" id="ARBA00045724"/>
    </source>
</evidence>
<dbReference type="GO" id="GO:0016746">
    <property type="term" value="F:acyltransferase activity"/>
    <property type="evidence" value="ECO:0007669"/>
    <property type="project" value="UniProtKB-KW"/>
</dbReference>
<protein>
    <recommendedName>
        <fullName evidence="8">L-ornithine N(alpha)-acyltransferase</fullName>
        <ecNumber evidence="7">2.3.2.30</ecNumber>
    </recommendedName>
</protein>
<comment type="catalytic activity">
    <reaction evidence="10">
        <text>a (3R)-hydroxyacyl-[ACP] + L-ornithine = a lyso-ornithine lipid + holo-[ACP] + H(+)</text>
        <dbReference type="Rhea" id="RHEA:20633"/>
        <dbReference type="Rhea" id="RHEA-COMP:9685"/>
        <dbReference type="Rhea" id="RHEA-COMP:9945"/>
        <dbReference type="ChEBI" id="CHEBI:15378"/>
        <dbReference type="ChEBI" id="CHEBI:46911"/>
        <dbReference type="ChEBI" id="CHEBI:64479"/>
        <dbReference type="ChEBI" id="CHEBI:78827"/>
        <dbReference type="ChEBI" id="CHEBI:138482"/>
        <dbReference type="EC" id="2.3.2.30"/>
    </reaction>
    <physiologicalReaction direction="left-to-right" evidence="10">
        <dbReference type="Rhea" id="RHEA:20634"/>
    </physiologicalReaction>
</comment>
<evidence type="ECO:0000256" key="5">
    <source>
        <dbReference type="ARBA" id="ARBA00023315"/>
    </source>
</evidence>
<evidence type="ECO:0000256" key="6">
    <source>
        <dbReference type="ARBA" id="ARBA00038095"/>
    </source>
</evidence>
<dbReference type="Pfam" id="PF13444">
    <property type="entry name" value="Acetyltransf_5"/>
    <property type="match status" value="1"/>
</dbReference>
<reference evidence="12" key="1">
    <citation type="submission" date="2023-05" db="EMBL/GenBank/DDBJ databases">
        <title>Sedimentitalea sp. nov. JM2-8.</title>
        <authorList>
            <person name="Huang J."/>
        </authorList>
    </citation>
    <scope>NUCLEOTIDE SEQUENCE [LARGE SCALE GENOMIC DNA]</scope>
    <source>
        <strain evidence="12">KHS03</strain>
    </source>
</reference>
<keyword evidence="5 11" id="KW-0012">Acyltransferase</keyword>
<evidence type="ECO:0000256" key="1">
    <source>
        <dbReference type="ARBA" id="ARBA00005189"/>
    </source>
</evidence>
<evidence type="ECO:0000313" key="12">
    <source>
        <dbReference type="Proteomes" id="UP001255416"/>
    </source>
</evidence>
<organism evidence="11 12">
    <name type="scientific">Sedimentitalea todarodis</name>
    <dbReference type="NCBI Taxonomy" id="1631240"/>
    <lineage>
        <taxon>Bacteria</taxon>
        <taxon>Pseudomonadati</taxon>
        <taxon>Pseudomonadota</taxon>
        <taxon>Alphaproteobacteria</taxon>
        <taxon>Rhodobacterales</taxon>
        <taxon>Paracoccaceae</taxon>
        <taxon>Sedimentitalea</taxon>
    </lineage>
</organism>
<evidence type="ECO:0000256" key="3">
    <source>
        <dbReference type="ARBA" id="ARBA00022679"/>
    </source>
</evidence>
<gene>
    <name evidence="11" type="ORF">QO231_08055</name>
</gene>
<name>A0ABU3VCB3_9RHOB</name>
<evidence type="ECO:0000256" key="4">
    <source>
        <dbReference type="ARBA" id="ARBA00023098"/>
    </source>
</evidence>
<dbReference type="InterPro" id="IPR016181">
    <property type="entry name" value="Acyl_CoA_acyltransferase"/>
</dbReference>
<comment type="pathway">
    <text evidence="1">Lipid metabolism.</text>
</comment>
<evidence type="ECO:0000256" key="2">
    <source>
        <dbReference type="ARBA" id="ARBA00022516"/>
    </source>
</evidence>
<sequence>MLEQNSFPTQGRYHVRQARTGDDIATARALRQRGFALAAPDADIFDETCLHMLVQDCQTGTVVCCFRLCVLRGPADIDRSYCAQFYDFGHLLSEVGPLVEMGRFCVEPGLRDADILRTAWGALTRLVDDVGARMLIGCSSFAGTDPEPYRGAFAELAARHLAPKSWNLMTTALRTIPYVQNHEQGHDEARAQVQMPPLLRSYLAMGGKVSDHAVIDQHMDTLHVFTGLEISAIPESRKRLLRALVR</sequence>
<dbReference type="PANTHER" id="PTHR37323">
    <property type="entry name" value="GCN5-RELATED N-ACETYLTRANSFERASE"/>
    <property type="match status" value="1"/>
</dbReference>
<dbReference type="SUPFAM" id="SSF55729">
    <property type="entry name" value="Acyl-CoA N-acyltransferases (Nat)"/>
    <property type="match status" value="1"/>
</dbReference>
<comment type="caution">
    <text evidence="11">The sequence shown here is derived from an EMBL/GenBank/DDBJ whole genome shotgun (WGS) entry which is preliminary data.</text>
</comment>
<dbReference type="Proteomes" id="UP001255416">
    <property type="component" value="Unassembled WGS sequence"/>
</dbReference>
<dbReference type="RefSeq" id="WP_316774964.1">
    <property type="nucleotide sequence ID" value="NZ_JASMWN010000004.1"/>
</dbReference>
<evidence type="ECO:0000256" key="8">
    <source>
        <dbReference type="ARBA" id="ARBA00039866"/>
    </source>
</evidence>
<dbReference type="EMBL" id="JASMWN010000004">
    <property type="protein sequence ID" value="MDU9003806.1"/>
    <property type="molecule type" value="Genomic_DNA"/>
</dbReference>
<dbReference type="PANTHER" id="PTHR37323:SF1">
    <property type="entry name" value="L-ORNITHINE N(ALPHA)-ACYLTRANSFERASE"/>
    <property type="match status" value="1"/>
</dbReference>
<comment type="similarity">
    <text evidence="6">Belongs to the acetyltransferase family. OlsB subfamily.</text>
</comment>
<keyword evidence="2" id="KW-0444">Lipid biosynthesis</keyword>
<dbReference type="InterPro" id="IPR052351">
    <property type="entry name" value="Ornithine_N-alpha-AT"/>
</dbReference>
<dbReference type="EC" id="2.3.2.30" evidence="7"/>
<keyword evidence="4" id="KW-0443">Lipid metabolism</keyword>